<dbReference type="KEGG" id="cput:CONPUDRAFT_151013"/>
<proteinExistence type="predicted"/>
<evidence type="ECO:0000313" key="1">
    <source>
        <dbReference type="EMBL" id="EIW83966.1"/>
    </source>
</evidence>
<dbReference type="Proteomes" id="UP000053558">
    <property type="component" value="Unassembled WGS sequence"/>
</dbReference>
<gene>
    <name evidence="1" type="ORF">CONPUDRAFT_151013</name>
</gene>
<protein>
    <submittedName>
        <fullName evidence="1">Uncharacterized protein</fullName>
    </submittedName>
</protein>
<name>A0A5M3MY55_CONPW</name>
<evidence type="ECO:0000313" key="2">
    <source>
        <dbReference type="Proteomes" id="UP000053558"/>
    </source>
</evidence>
<dbReference type="RefSeq" id="XP_007765807.1">
    <property type="nucleotide sequence ID" value="XM_007767617.1"/>
</dbReference>
<sequence>MCHLVYPVCVCTECHLEKPVFTPEDIRDSMLRSRMECDTDDDPRCSDVKQDCWSRHCAHSKSHAKHSDVHCLFTCKQRLGEALQIPGGNAHFVCHDCKYPKDDRRSYQSSRTGGYFLGSGGPTFSFAQSIAMVQ</sequence>
<organism evidence="1 2">
    <name type="scientific">Coniophora puteana (strain RWD-64-598)</name>
    <name type="common">Brown rot fungus</name>
    <dbReference type="NCBI Taxonomy" id="741705"/>
    <lineage>
        <taxon>Eukaryota</taxon>
        <taxon>Fungi</taxon>
        <taxon>Dikarya</taxon>
        <taxon>Basidiomycota</taxon>
        <taxon>Agaricomycotina</taxon>
        <taxon>Agaricomycetes</taxon>
        <taxon>Agaricomycetidae</taxon>
        <taxon>Boletales</taxon>
        <taxon>Coniophorineae</taxon>
        <taxon>Coniophoraceae</taxon>
        <taxon>Coniophora</taxon>
    </lineage>
</organism>
<keyword evidence="2" id="KW-1185">Reference proteome</keyword>
<comment type="caution">
    <text evidence="1">The sequence shown here is derived from an EMBL/GenBank/DDBJ whole genome shotgun (WGS) entry which is preliminary data.</text>
</comment>
<dbReference type="GeneID" id="19202793"/>
<dbReference type="EMBL" id="JH711575">
    <property type="protein sequence ID" value="EIW83966.1"/>
    <property type="molecule type" value="Genomic_DNA"/>
</dbReference>
<dbReference type="AlphaFoldDB" id="A0A5M3MY55"/>
<accession>A0A5M3MY55</accession>
<reference evidence="2" key="1">
    <citation type="journal article" date="2012" name="Science">
        <title>The Paleozoic origin of enzymatic lignin decomposition reconstructed from 31 fungal genomes.</title>
        <authorList>
            <person name="Floudas D."/>
            <person name="Binder M."/>
            <person name="Riley R."/>
            <person name="Barry K."/>
            <person name="Blanchette R.A."/>
            <person name="Henrissat B."/>
            <person name="Martinez A.T."/>
            <person name="Otillar R."/>
            <person name="Spatafora J.W."/>
            <person name="Yadav J.S."/>
            <person name="Aerts A."/>
            <person name="Benoit I."/>
            <person name="Boyd A."/>
            <person name="Carlson A."/>
            <person name="Copeland A."/>
            <person name="Coutinho P.M."/>
            <person name="de Vries R.P."/>
            <person name="Ferreira P."/>
            <person name="Findley K."/>
            <person name="Foster B."/>
            <person name="Gaskell J."/>
            <person name="Glotzer D."/>
            <person name="Gorecki P."/>
            <person name="Heitman J."/>
            <person name="Hesse C."/>
            <person name="Hori C."/>
            <person name="Igarashi K."/>
            <person name="Jurgens J.A."/>
            <person name="Kallen N."/>
            <person name="Kersten P."/>
            <person name="Kohler A."/>
            <person name="Kuees U."/>
            <person name="Kumar T.K.A."/>
            <person name="Kuo A."/>
            <person name="LaButti K."/>
            <person name="Larrondo L.F."/>
            <person name="Lindquist E."/>
            <person name="Ling A."/>
            <person name="Lombard V."/>
            <person name="Lucas S."/>
            <person name="Lundell T."/>
            <person name="Martin R."/>
            <person name="McLaughlin D.J."/>
            <person name="Morgenstern I."/>
            <person name="Morin E."/>
            <person name="Murat C."/>
            <person name="Nagy L.G."/>
            <person name="Nolan M."/>
            <person name="Ohm R.A."/>
            <person name="Patyshakuliyeva A."/>
            <person name="Rokas A."/>
            <person name="Ruiz-Duenas F.J."/>
            <person name="Sabat G."/>
            <person name="Salamov A."/>
            <person name="Samejima M."/>
            <person name="Schmutz J."/>
            <person name="Slot J.C."/>
            <person name="St John F."/>
            <person name="Stenlid J."/>
            <person name="Sun H."/>
            <person name="Sun S."/>
            <person name="Syed K."/>
            <person name="Tsang A."/>
            <person name="Wiebenga A."/>
            <person name="Young D."/>
            <person name="Pisabarro A."/>
            <person name="Eastwood D.C."/>
            <person name="Martin F."/>
            <person name="Cullen D."/>
            <person name="Grigoriev I.V."/>
            <person name="Hibbett D.S."/>
        </authorList>
    </citation>
    <scope>NUCLEOTIDE SEQUENCE [LARGE SCALE GENOMIC DNA]</scope>
    <source>
        <strain evidence="2">RWD-64-598 SS2</strain>
    </source>
</reference>